<evidence type="ECO:0000313" key="1">
    <source>
        <dbReference type="EMBL" id="MCP8970661.1"/>
    </source>
</evidence>
<dbReference type="RefSeq" id="WP_254760585.1">
    <property type="nucleotide sequence ID" value="NZ_JANCLT010000013.1"/>
</dbReference>
<name>A0AA42BRR9_9BACI</name>
<dbReference type="AlphaFoldDB" id="A0AA42BRR9"/>
<comment type="caution">
    <text evidence="1">The sequence shown here is derived from an EMBL/GenBank/DDBJ whole genome shotgun (WGS) entry which is preliminary data.</text>
</comment>
<reference evidence="1" key="1">
    <citation type="submission" date="2022-07" db="EMBL/GenBank/DDBJ databases">
        <authorList>
            <person name="Li W.-J."/>
            <person name="Deng Q.-Q."/>
        </authorList>
    </citation>
    <scope>NUCLEOTIDE SEQUENCE</scope>
    <source>
        <strain evidence="1">SYSU M60031</strain>
    </source>
</reference>
<gene>
    <name evidence="1" type="ORF">NK662_19270</name>
</gene>
<sequence>MMKSSELESSFYCIHCDTEQPHVIVYINDKIRSIECENCHHIVEFKIDIMKEFYKEVYNKISRKPSKITQEYKQDLNHFLTSIPLRVVSKPFRFIRYLEETHKVIKRYKKEG</sequence>
<organism evidence="1 2">
    <name type="scientific">Ectobacillus ponti</name>
    <dbReference type="NCBI Taxonomy" id="2961894"/>
    <lineage>
        <taxon>Bacteria</taxon>
        <taxon>Bacillati</taxon>
        <taxon>Bacillota</taxon>
        <taxon>Bacilli</taxon>
        <taxon>Bacillales</taxon>
        <taxon>Bacillaceae</taxon>
        <taxon>Ectobacillus</taxon>
    </lineage>
</organism>
<accession>A0AA42BRR9</accession>
<protein>
    <submittedName>
        <fullName evidence="1">Bh protein</fullName>
    </submittedName>
</protein>
<proteinExistence type="predicted"/>
<dbReference type="EMBL" id="JANCLT010000013">
    <property type="protein sequence ID" value="MCP8970661.1"/>
    <property type="molecule type" value="Genomic_DNA"/>
</dbReference>
<dbReference type="Proteomes" id="UP001156102">
    <property type="component" value="Unassembled WGS sequence"/>
</dbReference>
<evidence type="ECO:0000313" key="2">
    <source>
        <dbReference type="Proteomes" id="UP001156102"/>
    </source>
</evidence>
<keyword evidence="2" id="KW-1185">Reference proteome</keyword>